<dbReference type="InterPro" id="IPR024463">
    <property type="entry name" value="Transposase_TnpC_homeodom"/>
</dbReference>
<protein>
    <recommendedName>
        <fullName evidence="2">Transposase TnpC homeodomain domain-containing protein</fullName>
    </recommendedName>
</protein>
<accession>A0A6B3RKK9</accession>
<evidence type="ECO:0000256" key="1">
    <source>
        <dbReference type="SAM" id="MobiDB-lite"/>
    </source>
</evidence>
<organism evidence="3 4">
    <name type="scientific">Pseudotabrizicola algicola</name>
    <dbReference type="NCBI Taxonomy" id="2709381"/>
    <lineage>
        <taxon>Bacteria</taxon>
        <taxon>Pseudomonadati</taxon>
        <taxon>Pseudomonadota</taxon>
        <taxon>Alphaproteobacteria</taxon>
        <taxon>Rhodobacterales</taxon>
        <taxon>Paracoccaceae</taxon>
        <taxon>Pseudotabrizicola</taxon>
    </lineage>
</organism>
<keyword evidence="4" id="KW-1185">Reference proteome</keyword>
<dbReference type="Proteomes" id="UP000481421">
    <property type="component" value="Unassembled WGS sequence"/>
</dbReference>
<evidence type="ECO:0000313" key="3">
    <source>
        <dbReference type="EMBL" id="NEX46570.1"/>
    </source>
</evidence>
<feature type="domain" description="Transposase TnpC homeodomain" evidence="2">
    <location>
        <begin position="2"/>
        <end position="71"/>
    </location>
</feature>
<evidence type="ECO:0000259" key="2">
    <source>
        <dbReference type="Pfam" id="PF13007"/>
    </source>
</evidence>
<dbReference type="EMBL" id="JAAIKE010000003">
    <property type="protein sequence ID" value="NEX46570.1"/>
    <property type="molecule type" value="Genomic_DNA"/>
</dbReference>
<dbReference type="AlphaFoldDB" id="A0A6B3RKK9"/>
<dbReference type="Pfam" id="PF13007">
    <property type="entry name" value="LZ_Tnp_IS66"/>
    <property type="match status" value="1"/>
</dbReference>
<name>A0A6B3RKK9_9RHOB</name>
<proteinExistence type="predicted"/>
<reference evidence="3 4" key="1">
    <citation type="submission" date="2020-02" db="EMBL/GenBank/DDBJ databases">
        <title>Rhodobacter algicola sp. nov., isolated from microalga culture.</title>
        <authorList>
            <person name="Park C.-Y."/>
        </authorList>
    </citation>
    <scope>NUCLEOTIDE SEQUENCE [LARGE SCALE GENOMIC DNA]</scope>
    <source>
        <strain evidence="3 4">ETT8</strain>
    </source>
</reference>
<sequence>METQVTAFKQAIFGRKSKKSDPDQFELALEDLETAMAEIHAEEPSGSQNDLGDLYAASAEDWAAKRSAKPHAGNCGTLRKHPLPPHGLLANRERGPRVVKVIWPDFLTCACRARHRHAGCRHQSAVRRKA</sequence>
<evidence type="ECO:0000313" key="4">
    <source>
        <dbReference type="Proteomes" id="UP000481421"/>
    </source>
</evidence>
<gene>
    <name evidence="3" type="ORF">G3572_10170</name>
</gene>
<feature type="region of interest" description="Disordered" evidence="1">
    <location>
        <begin position="67"/>
        <end position="90"/>
    </location>
</feature>
<comment type="caution">
    <text evidence="3">The sequence shown here is derived from an EMBL/GenBank/DDBJ whole genome shotgun (WGS) entry which is preliminary data.</text>
</comment>